<proteinExistence type="predicted"/>
<protein>
    <submittedName>
        <fullName evidence="1">Uncharacterized protein</fullName>
    </submittedName>
</protein>
<evidence type="ECO:0000313" key="2">
    <source>
        <dbReference type="Proteomes" id="UP000094527"/>
    </source>
</evidence>
<comment type="caution">
    <text evidence="1">The sequence shown here is derived from an EMBL/GenBank/DDBJ whole genome shotgun (WGS) entry which is preliminary data.</text>
</comment>
<dbReference type="Proteomes" id="UP000094527">
    <property type="component" value="Unassembled WGS sequence"/>
</dbReference>
<sequence length="11" mass="1411">MKSYMRIRVIN</sequence>
<name>A0A1D2NFA7_ORCCI</name>
<keyword evidence="2" id="KW-1185">Reference proteome</keyword>
<dbReference type="EMBL" id="LJIJ01000059">
    <property type="protein sequence ID" value="ODN03934.1"/>
    <property type="molecule type" value="Genomic_DNA"/>
</dbReference>
<evidence type="ECO:0000313" key="1">
    <source>
        <dbReference type="EMBL" id="ODN03934.1"/>
    </source>
</evidence>
<organism evidence="1 2">
    <name type="scientific">Orchesella cincta</name>
    <name type="common">Springtail</name>
    <name type="synonym">Podura cincta</name>
    <dbReference type="NCBI Taxonomy" id="48709"/>
    <lineage>
        <taxon>Eukaryota</taxon>
        <taxon>Metazoa</taxon>
        <taxon>Ecdysozoa</taxon>
        <taxon>Arthropoda</taxon>
        <taxon>Hexapoda</taxon>
        <taxon>Collembola</taxon>
        <taxon>Entomobryomorpha</taxon>
        <taxon>Entomobryoidea</taxon>
        <taxon>Orchesellidae</taxon>
        <taxon>Orchesellinae</taxon>
        <taxon>Orchesella</taxon>
    </lineage>
</organism>
<gene>
    <name evidence="1" type="ORF">Ocin01_02731</name>
</gene>
<reference evidence="1 2" key="1">
    <citation type="journal article" date="2016" name="Genome Biol. Evol.">
        <title>Gene Family Evolution Reflects Adaptation to Soil Environmental Stressors in the Genome of the Collembolan Orchesella cincta.</title>
        <authorList>
            <person name="Faddeeva-Vakhrusheva A."/>
            <person name="Derks M.F."/>
            <person name="Anvar S.Y."/>
            <person name="Agamennone V."/>
            <person name="Suring W."/>
            <person name="Smit S."/>
            <person name="van Straalen N.M."/>
            <person name="Roelofs D."/>
        </authorList>
    </citation>
    <scope>NUCLEOTIDE SEQUENCE [LARGE SCALE GENOMIC DNA]</scope>
    <source>
        <tissue evidence="1">Mixed pool</tissue>
    </source>
</reference>
<accession>A0A1D2NFA7</accession>